<protein>
    <submittedName>
        <fullName evidence="1">Uncharacterized protein</fullName>
    </submittedName>
</protein>
<name>A0ACC0C5A9_CATRO</name>
<proteinExistence type="predicted"/>
<dbReference type="Proteomes" id="UP001060085">
    <property type="component" value="Linkage Group LG01"/>
</dbReference>
<comment type="caution">
    <text evidence="1">The sequence shown here is derived from an EMBL/GenBank/DDBJ whole genome shotgun (WGS) entry which is preliminary data.</text>
</comment>
<accession>A0ACC0C5A9</accession>
<gene>
    <name evidence="1" type="ORF">M9H77_01343</name>
</gene>
<reference evidence="2" key="1">
    <citation type="journal article" date="2023" name="Nat. Plants">
        <title>Single-cell RNA sequencing provides a high-resolution roadmap for understanding the multicellular compartmentation of specialized metabolism.</title>
        <authorList>
            <person name="Sun S."/>
            <person name="Shen X."/>
            <person name="Li Y."/>
            <person name="Li Y."/>
            <person name="Wang S."/>
            <person name="Li R."/>
            <person name="Zhang H."/>
            <person name="Shen G."/>
            <person name="Guo B."/>
            <person name="Wei J."/>
            <person name="Xu J."/>
            <person name="St-Pierre B."/>
            <person name="Chen S."/>
            <person name="Sun C."/>
        </authorList>
    </citation>
    <scope>NUCLEOTIDE SEQUENCE [LARGE SCALE GENOMIC DNA]</scope>
</reference>
<evidence type="ECO:0000313" key="2">
    <source>
        <dbReference type="Proteomes" id="UP001060085"/>
    </source>
</evidence>
<keyword evidence="2" id="KW-1185">Reference proteome</keyword>
<sequence>MASPPKPWKAEYAKSSRSSCKTCKNPIDKETLRLGKMVQATQFDGFMPMWNHAACILRKAQQIKTVDDVEGIELLRWEDQQKIRKHIEGQAGAPLNVSSPAAVECGIEVSQTSRASCRHCNQKIMKGEVRISSKPEGQGPRSVAWHHTRCFMEKSSTTQVEKLPGWHNLLASDQAAVLALVKGVSSTVKGEKTEPKEEPEKGSTSKTGAKRKRAVGGSERSKQAKAEEDPSADKAVPERKNGNVKSEHATTPELESQLELQSRALWALKDDIKKHVSTAELREMLEINNQDTTGSELDLRERCADGMLFGALARCPLCDGCLRYSSGMYRCHGYLSAWSKCSYSTSEPVRVKEKWKIPEETSNEYLLKWFKSQKLKKPARILPPASSTPSGSQASNGSFQASKSEHLGELRVSILGSSKESVENWKSGIEAAGGQVHNKIKKDTNCLVVAGSPNDKDAEIRKARRMKLPILREDYLVDCIGKGKKLPFDLYKIEAVRDRQSLVTVKVKGHSAVHESSGLQDSGHILEDGKSIYNATLSMSDLSTGVNSYYILQIIQDDKGSDCHVFRKWGRVGNDKIGDNKLECMSKSDAIQEFKRLFLEKTGNLWEAWEGKSFQKQPGRFFPLDIDYGVNKDVSRKKKSSDTSSQLAPPLMELMSMLFNVERYRAAMMEFDINMSEMPLGKLSKSNIQKGFEALTEIQNLLSATGYEPNMKESLIIDASNRFFTVIPSIHPHVIRDEDEFKSKVKMLEALQDIEIASRLVGFDVDNDDSLDEKYLKLRCDISPLSHDSEDYRLIEKYLQTTHAPTHTEWSLELEEVFSLEREGESDKFAPFRNKVGNRMLLWHGSRLTNFVGILSQGLRIAPPEAPATGYMFGKGIYFADLVSKSAQYCFTDRKNPVGLMLLSEVALGEVYELKGAKYMDKPPKGKHSTKGLGKKVPEQSQFVKWRDEVVVPCGRPVSSNVKASELMYNEYIVYNTAQVKLQFLLKVRFHHKH</sequence>
<evidence type="ECO:0000313" key="1">
    <source>
        <dbReference type="EMBL" id="KAI5680116.1"/>
    </source>
</evidence>
<organism evidence="1 2">
    <name type="scientific">Catharanthus roseus</name>
    <name type="common">Madagascar periwinkle</name>
    <name type="synonym">Vinca rosea</name>
    <dbReference type="NCBI Taxonomy" id="4058"/>
    <lineage>
        <taxon>Eukaryota</taxon>
        <taxon>Viridiplantae</taxon>
        <taxon>Streptophyta</taxon>
        <taxon>Embryophyta</taxon>
        <taxon>Tracheophyta</taxon>
        <taxon>Spermatophyta</taxon>
        <taxon>Magnoliopsida</taxon>
        <taxon>eudicotyledons</taxon>
        <taxon>Gunneridae</taxon>
        <taxon>Pentapetalae</taxon>
        <taxon>asterids</taxon>
        <taxon>lamiids</taxon>
        <taxon>Gentianales</taxon>
        <taxon>Apocynaceae</taxon>
        <taxon>Rauvolfioideae</taxon>
        <taxon>Vinceae</taxon>
        <taxon>Catharanthinae</taxon>
        <taxon>Catharanthus</taxon>
    </lineage>
</organism>
<dbReference type="EMBL" id="CM044701">
    <property type="protein sequence ID" value="KAI5680116.1"/>
    <property type="molecule type" value="Genomic_DNA"/>
</dbReference>